<evidence type="ECO:0008006" key="3">
    <source>
        <dbReference type="Google" id="ProtNLM"/>
    </source>
</evidence>
<keyword evidence="2" id="KW-1185">Reference proteome</keyword>
<dbReference type="SUPFAM" id="SSF53613">
    <property type="entry name" value="Ribokinase-like"/>
    <property type="match status" value="1"/>
</dbReference>
<dbReference type="Proteomes" id="UP000244905">
    <property type="component" value="Unassembled WGS sequence"/>
</dbReference>
<proteinExistence type="predicted"/>
<dbReference type="AlphaFoldDB" id="A0A2V1IK93"/>
<dbReference type="GO" id="GO:0003824">
    <property type="term" value="F:catalytic activity"/>
    <property type="evidence" value="ECO:0007669"/>
    <property type="project" value="UniProtKB-ARBA"/>
</dbReference>
<dbReference type="Gene3D" id="3.40.1190.20">
    <property type="match status" value="1"/>
</dbReference>
<accession>A0A2V1IK93</accession>
<sequence>MKKAIYIGELSLIVALSPDGSAQTGVGDWAVNAAMLDGRMELPTLWVGEAAAGTVGDHIVRTLEEARVDVTSVDRFTEGVSPVRIFSDGADSRKVDHSRFPAEPVNAVWPRIDEGDVVVYGSYMALEDRNHARLLELLRHAKARKAFLIYLPYFEAHQVPRITRVMPSVFDCLELADLIVARDADIRAIFEGKETEAIFKDHILFYCPRFLHMDPVAKKLRFFDGDRSWSLLCHPTDNTELQWTAGALAGAVRALTEGMRDPDEIMNLANETAHSELASEINHPCSR</sequence>
<dbReference type="RefSeq" id="WP_107032039.1">
    <property type="nucleotide sequence ID" value="NZ_PUEC01000011.1"/>
</dbReference>
<dbReference type="EMBL" id="PUEC01000011">
    <property type="protein sequence ID" value="PWB02574.1"/>
    <property type="molecule type" value="Genomic_DNA"/>
</dbReference>
<comment type="caution">
    <text evidence="1">The sequence shown here is derived from an EMBL/GenBank/DDBJ whole genome shotgun (WGS) entry which is preliminary data.</text>
</comment>
<evidence type="ECO:0000313" key="2">
    <source>
        <dbReference type="Proteomes" id="UP000244905"/>
    </source>
</evidence>
<gene>
    <name evidence="1" type="ORF">C5O23_05955</name>
</gene>
<protein>
    <recommendedName>
        <fullName evidence="3">Carbohydrate kinase PfkB domain-containing protein</fullName>
    </recommendedName>
</protein>
<organism evidence="1 2">
    <name type="scientific">Duncaniella muris</name>
    <dbReference type="NCBI Taxonomy" id="2094150"/>
    <lineage>
        <taxon>Bacteria</taxon>
        <taxon>Pseudomonadati</taxon>
        <taxon>Bacteroidota</taxon>
        <taxon>Bacteroidia</taxon>
        <taxon>Bacteroidales</taxon>
        <taxon>Muribaculaceae</taxon>
        <taxon>Duncaniella</taxon>
    </lineage>
</organism>
<dbReference type="GeneID" id="82525886"/>
<reference evidence="2" key="1">
    <citation type="submission" date="2018-02" db="EMBL/GenBank/DDBJ databases">
        <authorList>
            <person name="Clavel T."/>
            <person name="Strowig T."/>
        </authorList>
    </citation>
    <scope>NUCLEOTIDE SEQUENCE [LARGE SCALE GENOMIC DNA]</scope>
    <source>
        <strain evidence="2">DSM 103720</strain>
    </source>
</reference>
<name>A0A2V1IK93_9BACT</name>
<evidence type="ECO:0000313" key="1">
    <source>
        <dbReference type="EMBL" id="PWB02574.1"/>
    </source>
</evidence>
<dbReference type="InterPro" id="IPR029056">
    <property type="entry name" value="Ribokinase-like"/>
</dbReference>